<dbReference type="AlphaFoldDB" id="B4GEQ4"/>
<name>B4GEQ4_DROPE</name>
<evidence type="ECO:0000256" key="1">
    <source>
        <dbReference type="SAM" id="MobiDB-lite"/>
    </source>
</evidence>
<dbReference type="HOGENOM" id="CLU_2401982_0_0_1"/>
<accession>B4GEQ4</accession>
<gene>
    <name evidence="2" type="primary">Dper\GL21761</name>
    <name evidence="2" type="ORF">Dper_GL21761</name>
</gene>
<dbReference type="EMBL" id="CH479182">
    <property type="protein sequence ID" value="EDW34089.1"/>
    <property type="molecule type" value="Genomic_DNA"/>
</dbReference>
<feature type="region of interest" description="Disordered" evidence="1">
    <location>
        <begin position="63"/>
        <end position="93"/>
    </location>
</feature>
<evidence type="ECO:0000313" key="3">
    <source>
        <dbReference type="Proteomes" id="UP000008744"/>
    </source>
</evidence>
<sequence>MRPQQAGCRGMQHGARGMADVPQLHKIAYGKLNRHNFWANVDGGYDDDEDDEDDDDDVVAVAEWSRRAPEHQSSGASPGRETMQRKRRGCTRS</sequence>
<reference evidence="2 3" key="1">
    <citation type="journal article" date="2007" name="Nature">
        <title>Evolution of genes and genomes on the Drosophila phylogeny.</title>
        <authorList>
            <consortium name="Drosophila 12 Genomes Consortium"/>
            <person name="Clark A.G."/>
            <person name="Eisen M.B."/>
            <person name="Smith D.R."/>
            <person name="Bergman C.M."/>
            <person name="Oliver B."/>
            <person name="Markow T.A."/>
            <person name="Kaufman T.C."/>
            <person name="Kellis M."/>
            <person name="Gelbart W."/>
            <person name="Iyer V.N."/>
            <person name="Pollard D.A."/>
            <person name="Sackton T.B."/>
            <person name="Larracuente A.M."/>
            <person name="Singh N.D."/>
            <person name="Abad J.P."/>
            <person name="Abt D.N."/>
            <person name="Adryan B."/>
            <person name="Aguade M."/>
            <person name="Akashi H."/>
            <person name="Anderson W.W."/>
            <person name="Aquadro C.F."/>
            <person name="Ardell D.H."/>
            <person name="Arguello R."/>
            <person name="Artieri C.G."/>
            <person name="Barbash D.A."/>
            <person name="Barker D."/>
            <person name="Barsanti P."/>
            <person name="Batterham P."/>
            <person name="Batzoglou S."/>
            <person name="Begun D."/>
            <person name="Bhutkar A."/>
            <person name="Blanco E."/>
            <person name="Bosak S.A."/>
            <person name="Bradley R.K."/>
            <person name="Brand A.D."/>
            <person name="Brent M.R."/>
            <person name="Brooks A.N."/>
            <person name="Brown R.H."/>
            <person name="Butlin R.K."/>
            <person name="Caggese C."/>
            <person name="Calvi B.R."/>
            <person name="Bernardo de Carvalho A."/>
            <person name="Caspi A."/>
            <person name="Castrezana S."/>
            <person name="Celniker S.E."/>
            <person name="Chang J.L."/>
            <person name="Chapple C."/>
            <person name="Chatterji S."/>
            <person name="Chinwalla A."/>
            <person name="Civetta A."/>
            <person name="Clifton S.W."/>
            <person name="Comeron J.M."/>
            <person name="Costello J.C."/>
            <person name="Coyne J.A."/>
            <person name="Daub J."/>
            <person name="David R.G."/>
            <person name="Delcher A.L."/>
            <person name="Delehaunty K."/>
            <person name="Do C.B."/>
            <person name="Ebling H."/>
            <person name="Edwards K."/>
            <person name="Eickbush T."/>
            <person name="Evans J.D."/>
            <person name="Filipski A."/>
            <person name="Findeiss S."/>
            <person name="Freyhult E."/>
            <person name="Fulton L."/>
            <person name="Fulton R."/>
            <person name="Garcia A.C."/>
            <person name="Gardiner A."/>
            <person name="Garfield D.A."/>
            <person name="Garvin B.E."/>
            <person name="Gibson G."/>
            <person name="Gilbert D."/>
            <person name="Gnerre S."/>
            <person name="Godfrey J."/>
            <person name="Good R."/>
            <person name="Gotea V."/>
            <person name="Gravely B."/>
            <person name="Greenberg A.J."/>
            <person name="Griffiths-Jones S."/>
            <person name="Gross S."/>
            <person name="Guigo R."/>
            <person name="Gustafson E.A."/>
            <person name="Haerty W."/>
            <person name="Hahn M.W."/>
            <person name="Halligan D.L."/>
            <person name="Halpern A.L."/>
            <person name="Halter G.M."/>
            <person name="Han M.V."/>
            <person name="Heger A."/>
            <person name="Hillier L."/>
            <person name="Hinrichs A.S."/>
            <person name="Holmes I."/>
            <person name="Hoskins R.A."/>
            <person name="Hubisz M.J."/>
            <person name="Hultmark D."/>
            <person name="Huntley M.A."/>
            <person name="Jaffe D.B."/>
            <person name="Jagadeeshan S."/>
            <person name="Jeck W.R."/>
            <person name="Johnson J."/>
            <person name="Jones C.D."/>
            <person name="Jordan W.C."/>
            <person name="Karpen G.H."/>
            <person name="Kataoka E."/>
            <person name="Keightley P.D."/>
            <person name="Kheradpour P."/>
            <person name="Kirkness E.F."/>
            <person name="Koerich L.B."/>
            <person name="Kristiansen K."/>
            <person name="Kudrna D."/>
            <person name="Kulathinal R.J."/>
            <person name="Kumar S."/>
            <person name="Kwok R."/>
            <person name="Lander E."/>
            <person name="Langley C.H."/>
            <person name="Lapoint R."/>
            <person name="Lazzaro B.P."/>
            <person name="Lee S.J."/>
            <person name="Levesque L."/>
            <person name="Li R."/>
            <person name="Lin C.F."/>
            <person name="Lin M.F."/>
            <person name="Lindblad-Toh K."/>
            <person name="Llopart A."/>
            <person name="Long M."/>
            <person name="Low L."/>
            <person name="Lozovsky E."/>
            <person name="Lu J."/>
            <person name="Luo M."/>
            <person name="Machado C.A."/>
            <person name="Makalowski W."/>
            <person name="Marzo M."/>
            <person name="Matsuda M."/>
            <person name="Matzkin L."/>
            <person name="McAllister B."/>
            <person name="McBride C.S."/>
            <person name="McKernan B."/>
            <person name="McKernan K."/>
            <person name="Mendez-Lago M."/>
            <person name="Minx P."/>
            <person name="Mollenhauer M.U."/>
            <person name="Montooth K."/>
            <person name="Mount S.M."/>
            <person name="Mu X."/>
            <person name="Myers E."/>
            <person name="Negre B."/>
            <person name="Newfeld S."/>
            <person name="Nielsen R."/>
            <person name="Noor M.A."/>
            <person name="O'Grady P."/>
            <person name="Pachter L."/>
            <person name="Papaceit M."/>
            <person name="Parisi M.J."/>
            <person name="Parisi M."/>
            <person name="Parts L."/>
            <person name="Pedersen J.S."/>
            <person name="Pesole G."/>
            <person name="Phillippy A.M."/>
            <person name="Ponting C.P."/>
            <person name="Pop M."/>
            <person name="Porcelli D."/>
            <person name="Powell J.R."/>
            <person name="Prohaska S."/>
            <person name="Pruitt K."/>
            <person name="Puig M."/>
            <person name="Quesneville H."/>
            <person name="Ram K.R."/>
            <person name="Rand D."/>
            <person name="Rasmussen M.D."/>
            <person name="Reed L.K."/>
            <person name="Reenan R."/>
            <person name="Reily A."/>
            <person name="Remington K.A."/>
            <person name="Rieger T.T."/>
            <person name="Ritchie M.G."/>
            <person name="Robin C."/>
            <person name="Rogers Y.H."/>
            <person name="Rohde C."/>
            <person name="Rozas J."/>
            <person name="Rubenfield M.J."/>
            <person name="Ruiz A."/>
            <person name="Russo S."/>
            <person name="Salzberg S.L."/>
            <person name="Sanchez-Gracia A."/>
            <person name="Saranga D.J."/>
            <person name="Sato H."/>
            <person name="Schaeffer S.W."/>
            <person name="Schatz M.C."/>
            <person name="Schlenke T."/>
            <person name="Schwartz R."/>
            <person name="Segarra C."/>
            <person name="Singh R.S."/>
            <person name="Sirot L."/>
            <person name="Sirota M."/>
            <person name="Sisneros N.B."/>
            <person name="Smith C.D."/>
            <person name="Smith T.F."/>
            <person name="Spieth J."/>
            <person name="Stage D.E."/>
            <person name="Stark A."/>
            <person name="Stephan W."/>
            <person name="Strausberg R.L."/>
            <person name="Strempel S."/>
            <person name="Sturgill D."/>
            <person name="Sutton G."/>
            <person name="Sutton G.G."/>
            <person name="Tao W."/>
            <person name="Teichmann S."/>
            <person name="Tobari Y.N."/>
            <person name="Tomimura Y."/>
            <person name="Tsolas J.M."/>
            <person name="Valente V.L."/>
            <person name="Venter E."/>
            <person name="Venter J.C."/>
            <person name="Vicario S."/>
            <person name="Vieira F.G."/>
            <person name="Vilella A.J."/>
            <person name="Villasante A."/>
            <person name="Walenz B."/>
            <person name="Wang J."/>
            <person name="Wasserman M."/>
            <person name="Watts T."/>
            <person name="Wilson D."/>
            <person name="Wilson R.K."/>
            <person name="Wing R.A."/>
            <person name="Wolfner M.F."/>
            <person name="Wong A."/>
            <person name="Wong G.K."/>
            <person name="Wu C.I."/>
            <person name="Wu G."/>
            <person name="Yamamoto D."/>
            <person name="Yang H.P."/>
            <person name="Yang S.P."/>
            <person name="Yorke J.A."/>
            <person name="Yoshida K."/>
            <person name="Zdobnov E."/>
            <person name="Zhang P."/>
            <person name="Zhang Y."/>
            <person name="Zimin A.V."/>
            <person name="Baldwin J."/>
            <person name="Abdouelleil A."/>
            <person name="Abdulkadir J."/>
            <person name="Abebe A."/>
            <person name="Abera B."/>
            <person name="Abreu J."/>
            <person name="Acer S.C."/>
            <person name="Aftuck L."/>
            <person name="Alexander A."/>
            <person name="An P."/>
            <person name="Anderson E."/>
            <person name="Anderson S."/>
            <person name="Arachi H."/>
            <person name="Azer M."/>
            <person name="Bachantsang P."/>
            <person name="Barry A."/>
            <person name="Bayul T."/>
            <person name="Berlin A."/>
            <person name="Bessette D."/>
            <person name="Bloom T."/>
            <person name="Blye J."/>
            <person name="Boguslavskiy L."/>
            <person name="Bonnet C."/>
            <person name="Boukhgalter B."/>
            <person name="Bourzgui I."/>
            <person name="Brown A."/>
            <person name="Cahill P."/>
            <person name="Channer S."/>
            <person name="Cheshatsang Y."/>
            <person name="Chuda L."/>
            <person name="Citroen M."/>
            <person name="Collymore A."/>
            <person name="Cooke P."/>
            <person name="Costello M."/>
            <person name="D'Aco K."/>
            <person name="Daza R."/>
            <person name="De Haan G."/>
            <person name="DeGray S."/>
            <person name="DeMaso C."/>
            <person name="Dhargay N."/>
            <person name="Dooley K."/>
            <person name="Dooley E."/>
            <person name="Doricent M."/>
            <person name="Dorje P."/>
            <person name="Dorjee K."/>
            <person name="Dupes A."/>
            <person name="Elong R."/>
            <person name="Falk J."/>
            <person name="Farina A."/>
            <person name="Faro S."/>
            <person name="Ferguson D."/>
            <person name="Fisher S."/>
            <person name="Foley C.D."/>
            <person name="Franke A."/>
            <person name="Friedrich D."/>
            <person name="Gadbois L."/>
            <person name="Gearin G."/>
            <person name="Gearin C.R."/>
            <person name="Giannoukos G."/>
            <person name="Goode T."/>
            <person name="Graham J."/>
            <person name="Grandbois E."/>
            <person name="Grewal S."/>
            <person name="Gyaltsen K."/>
            <person name="Hafez N."/>
            <person name="Hagos B."/>
            <person name="Hall J."/>
            <person name="Henson C."/>
            <person name="Hollinger A."/>
            <person name="Honan T."/>
            <person name="Huard M.D."/>
            <person name="Hughes L."/>
            <person name="Hurhula B."/>
            <person name="Husby M.E."/>
            <person name="Kamat A."/>
            <person name="Kanga B."/>
            <person name="Kashin S."/>
            <person name="Khazanovich D."/>
            <person name="Kisner P."/>
            <person name="Lance K."/>
            <person name="Lara M."/>
            <person name="Lee W."/>
            <person name="Lennon N."/>
            <person name="Letendre F."/>
            <person name="LeVine R."/>
            <person name="Lipovsky A."/>
            <person name="Liu X."/>
            <person name="Liu J."/>
            <person name="Liu S."/>
            <person name="Lokyitsang T."/>
            <person name="Lokyitsang Y."/>
            <person name="Lubonja R."/>
            <person name="Lui A."/>
            <person name="MacDonald P."/>
            <person name="Magnisalis V."/>
            <person name="Maru K."/>
            <person name="Matthews C."/>
            <person name="McCusker W."/>
            <person name="McDonough S."/>
            <person name="Mehta T."/>
            <person name="Meldrim J."/>
            <person name="Meneus L."/>
            <person name="Mihai O."/>
            <person name="Mihalev A."/>
            <person name="Mihova T."/>
            <person name="Mittelman R."/>
            <person name="Mlenga V."/>
            <person name="Montmayeur A."/>
            <person name="Mulrain L."/>
            <person name="Navidi A."/>
            <person name="Naylor J."/>
            <person name="Negash T."/>
            <person name="Nguyen T."/>
            <person name="Nguyen N."/>
            <person name="Nicol R."/>
            <person name="Norbu C."/>
            <person name="Norbu N."/>
            <person name="Novod N."/>
            <person name="O'Neill B."/>
            <person name="Osman S."/>
            <person name="Markiewicz E."/>
            <person name="Oyono O.L."/>
            <person name="Patti C."/>
            <person name="Phunkhang P."/>
            <person name="Pierre F."/>
            <person name="Priest M."/>
            <person name="Raghuraman S."/>
            <person name="Rege F."/>
            <person name="Reyes R."/>
            <person name="Rise C."/>
            <person name="Rogov P."/>
            <person name="Ross K."/>
            <person name="Ryan E."/>
            <person name="Settipalli S."/>
            <person name="Shea T."/>
            <person name="Sherpa N."/>
            <person name="Shi L."/>
            <person name="Shih D."/>
            <person name="Sparrow T."/>
            <person name="Spaulding J."/>
            <person name="Stalker J."/>
            <person name="Stange-Thomann N."/>
            <person name="Stavropoulos S."/>
            <person name="Stone C."/>
            <person name="Strader C."/>
            <person name="Tesfaye S."/>
            <person name="Thomson T."/>
            <person name="Thoulutsang Y."/>
            <person name="Thoulutsang D."/>
            <person name="Topham K."/>
            <person name="Topping I."/>
            <person name="Tsamla T."/>
            <person name="Vassiliev H."/>
            <person name="Vo A."/>
            <person name="Wangchuk T."/>
            <person name="Wangdi T."/>
            <person name="Weiand M."/>
            <person name="Wilkinson J."/>
            <person name="Wilson A."/>
            <person name="Yadav S."/>
            <person name="Young G."/>
            <person name="Yu Q."/>
            <person name="Zembek L."/>
            <person name="Zhong D."/>
            <person name="Zimmer A."/>
            <person name="Zwirko Z."/>
            <person name="Jaffe D.B."/>
            <person name="Alvarez P."/>
            <person name="Brockman W."/>
            <person name="Butler J."/>
            <person name="Chin C."/>
            <person name="Gnerre S."/>
            <person name="Grabherr M."/>
            <person name="Kleber M."/>
            <person name="Mauceli E."/>
            <person name="MacCallum I."/>
        </authorList>
    </citation>
    <scope>NUCLEOTIDE SEQUENCE [LARGE SCALE GENOMIC DNA]</scope>
    <source>
        <strain evidence="3">MSH-3 / Tucson 14011-0111.49</strain>
    </source>
</reference>
<keyword evidence="3" id="KW-1185">Reference proteome</keyword>
<proteinExistence type="predicted"/>
<organism evidence="3">
    <name type="scientific">Drosophila persimilis</name>
    <name type="common">Fruit fly</name>
    <dbReference type="NCBI Taxonomy" id="7234"/>
    <lineage>
        <taxon>Eukaryota</taxon>
        <taxon>Metazoa</taxon>
        <taxon>Ecdysozoa</taxon>
        <taxon>Arthropoda</taxon>
        <taxon>Hexapoda</taxon>
        <taxon>Insecta</taxon>
        <taxon>Pterygota</taxon>
        <taxon>Neoptera</taxon>
        <taxon>Endopterygota</taxon>
        <taxon>Diptera</taxon>
        <taxon>Brachycera</taxon>
        <taxon>Muscomorpha</taxon>
        <taxon>Ephydroidea</taxon>
        <taxon>Drosophilidae</taxon>
        <taxon>Drosophila</taxon>
        <taxon>Sophophora</taxon>
    </lineage>
</organism>
<dbReference type="Proteomes" id="UP000008744">
    <property type="component" value="Unassembled WGS sequence"/>
</dbReference>
<evidence type="ECO:0000313" key="2">
    <source>
        <dbReference type="EMBL" id="EDW34089.1"/>
    </source>
</evidence>
<protein>
    <submittedName>
        <fullName evidence="2">GL21761</fullName>
    </submittedName>
</protein>